<accession>A0AA96WKW9</accession>
<dbReference type="RefSeq" id="WP_316436638.1">
    <property type="nucleotide sequence ID" value="NZ_CP053587.1"/>
</dbReference>
<reference evidence="1" key="1">
    <citation type="submission" date="2020-05" db="EMBL/GenBank/DDBJ databases">
        <authorList>
            <person name="Zhu T."/>
            <person name="Keshari N."/>
            <person name="Lu X."/>
        </authorList>
    </citation>
    <scope>NUCLEOTIDE SEQUENCE</scope>
    <source>
        <strain evidence="1">NK1-12</strain>
    </source>
</reference>
<evidence type="ECO:0000313" key="1">
    <source>
        <dbReference type="EMBL" id="WNZ27040.1"/>
    </source>
</evidence>
<dbReference type="EMBL" id="CP053587">
    <property type="protein sequence ID" value="WNZ27040.1"/>
    <property type="molecule type" value="Genomic_DNA"/>
</dbReference>
<gene>
    <name evidence="1" type="ORF">HJG54_29415</name>
</gene>
<proteinExistence type="predicted"/>
<dbReference type="AlphaFoldDB" id="A0AA96WKW9"/>
<organism evidence="1">
    <name type="scientific">Leptolyngbya sp. NK1-12</name>
    <dbReference type="NCBI Taxonomy" id="2547451"/>
    <lineage>
        <taxon>Bacteria</taxon>
        <taxon>Bacillati</taxon>
        <taxon>Cyanobacteriota</taxon>
        <taxon>Cyanophyceae</taxon>
        <taxon>Leptolyngbyales</taxon>
        <taxon>Leptolyngbyaceae</taxon>
        <taxon>Leptolyngbya group</taxon>
        <taxon>Leptolyngbya</taxon>
    </lineage>
</organism>
<sequence length="77" mass="9114">MLDSQIERVWIEDDLVPVYEQQLDQQVDDSEITLKPPLQVDGVASEQISEISRKISEQTKVSFIHQCFRTLRWFYSK</sequence>
<protein>
    <submittedName>
        <fullName evidence="1">Uncharacterized protein</fullName>
    </submittedName>
</protein>
<name>A0AA96WKW9_9CYAN</name>